<dbReference type="GO" id="GO:0046872">
    <property type="term" value="F:metal ion binding"/>
    <property type="evidence" value="ECO:0007669"/>
    <property type="project" value="InterPro"/>
</dbReference>
<dbReference type="PANTHER" id="PTHR43633">
    <property type="entry name" value="ALCOHOL DEHYDROGENASE YQHD"/>
    <property type="match status" value="1"/>
</dbReference>
<dbReference type="EMBL" id="JABANE010000031">
    <property type="protein sequence ID" value="NME68912.1"/>
    <property type="molecule type" value="Genomic_DNA"/>
</dbReference>
<evidence type="ECO:0000259" key="3">
    <source>
        <dbReference type="Pfam" id="PF00465"/>
    </source>
</evidence>
<protein>
    <submittedName>
        <fullName evidence="5">Iron-containing alcohol dehydrogenase</fullName>
    </submittedName>
</protein>
<dbReference type="RefSeq" id="WP_169657204.1">
    <property type="nucleotide sequence ID" value="NZ_JABANE010000031.1"/>
</dbReference>
<feature type="domain" description="Alcohol dehydrogenase iron-type/glycerol dehydrogenase GldA" evidence="3">
    <location>
        <begin position="9"/>
        <end position="179"/>
    </location>
</feature>
<comment type="similarity">
    <text evidence="1">Belongs to the iron-containing alcohol dehydrogenase family.</text>
</comment>
<keyword evidence="6" id="KW-1185">Reference proteome</keyword>
<dbReference type="PROSITE" id="PS00913">
    <property type="entry name" value="ADH_IRON_1"/>
    <property type="match status" value="1"/>
</dbReference>
<dbReference type="Gene3D" id="1.20.1090.10">
    <property type="entry name" value="Dehydroquinate synthase-like - alpha domain"/>
    <property type="match status" value="1"/>
</dbReference>
<dbReference type="InterPro" id="IPR044731">
    <property type="entry name" value="BDH-like"/>
</dbReference>
<dbReference type="GO" id="GO:0008106">
    <property type="term" value="F:alcohol dehydrogenase (NADP+) activity"/>
    <property type="evidence" value="ECO:0007669"/>
    <property type="project" value="TreeGrafter"/>
</dbReference>
<gene>
    <name evidence="5" type="ORF">HHU12_13145</name>
</gene>
<dbReference type="InterPro" id="IPR001670">
    <property type="entry name" value="ADH_Fe/GldA"/>
</dbReference>
<dbReference type="AlphaFoldDB" id="A0A7X9RUE8"/>
<dbReference type="PANTHER" id="PTHR43633:SF1">
    <property type="entry name" value="ALCOHOL DEHYDROGENASE YQHD"/>
    <property type="match status" value="1"/>
</dbReference>
<sequence>MKNFELWNPTRLVFGENRIEEVNKHIPADAKNILLVYGGGSIKKNGIYDDVKKSLLVDRNVVDFSGIEPNPRYETIMKARELAIKENIDFILAVGGGSVIDATKFLCVAIPFTESDPWDIIKKGLGKKVKEAVPFGTVLTLPATGSEMNSGSVVTREETKEKLPFGGPLCFPKFSVLDPRVVASLPERQLVNGITDAFTHVLEQYLTYPAQAPLQDRFAEGILQTLVEIAPQVIANPGDSTLAGNFMWCCTMALNGLIQQGVPTDWATHMIGHELTALYEIDHARTLAIIGPNLYRVMFNNKKDKLVQYGERVWSITEGSEEDRAQATIERTVEFFHSMGIKTRISDYTEDHAEVVKTITSRFEERKWVGLGERGDITLEKVQEIVEMSI</sequence>
<evidence type="ECO:0000313" key="5">
    <source>
        <dbReference type="EMBL" id="NME68912.1"/>
    </source>
</evidence>
<name>A0A7X9RUE8_9BACT</name>
<feature type="domain" description="Fe-containing alcohol dehydrogenase-like C-terminal" evidence="4">
    <location>
        <begin position="193"/>
        <end position="364"/>
    </location>
</feature>
<dbReference type="SUPFAM" id="SSF56796">
    <property type="entry name" value="Dehydroquinate synthase-like"/>
    <property type="match status" value="1"/>
</dbReference>
<dbReference type="GO" id="GO:1990002">
    <property type="term" value="F:methylglyoxal reductase (NADPH) (acetol producing) activity"/>
    <property type="evidence" value="ECO:0007669"/>
    <property type="project" value="TreeGrafter"/>
</dbReference>
<dbReference type="CDD" id="cd08187">
    <property type="entry name" value="BDH"/>
    <property type="match status" value="1"/>
</dbReference>
<proteinExistence type="inferred from homology"/>
<reference evidence="5 6" key="1">
    <citation type="submission" date="2020-04" db="EMBL/GenBank/DDBJ databases">
        <title>Flammeovirga sp. SR4, a novel species isolated from seawater.</title>
        <authorList>
            <person name="Wang X."/>
        </authorList>
    </citation>
    <scope>NUCLEOTIDE SEQUENCE [LARGE SCALE GENOMIC DNA]</scope>
    <source>
        <strain evidence="5 6">ATCC 23126</strain>
    </source>
</reference>
<evidence type="ECO:0000259" key="4">
    <source>
        <dbReference type="Pfam" id="PF25137"/>
    </source>
</evidence>
<keyword evidence="2" id="KW-0560">Oxidoreductase</keyword>
<dbReference type="FunFam" id="3.40.50.1970:FF:000003">
    <property type="entry name" value="Alcohol dehydrogenase, iron-containing"/>
    <property type="match status" value="1"/>
</dbReference>
<dbReference type="Pfam" id="PF25137">
    <property type="entry name" value="ADH_Fe_C"/>
    <property type="match status" value="1"/>
</dbReference>
<dbReference type="Proteomes" id="UP000576082">
    <property type="component" value="Unassembled WGS sequence"/>
</dbReference>
<evidence type="ECO:0000256" key="2">
    <source>
        <dbReference type="ARBA" id="ARBA00023002"/>
    </source>
</evidence>
<dbReference type="PROSITE" id="PS00060">
    <property type="entry name" value="ADH_IRON_2"/>
    <property type="match status" value="1"/>
</dbReference>
<evidence type="ECO:0000313" key="6">
    <source>
        <dbReference type="Proteomes" id="UP000576082"/>
    </source>
</evidence>
<dbReference type="GO" id="GO:0005829">
    <property type="term" value="C:cytosol"/>
    <property type="evidence" value="ECO:0007669"/>
    <property type="project" value="TreeGrafter"/>
</dbReference>
<dbReference type="GO" id="GO:1990362">
    <property type="term" value="F:butanol dehydrogenase (NAD+) activity"/>
    <property type="evidence" value="ECO:0007669"/>
    <property type="project" value="InterPro"/>
</dbReference>
<organism evidence="5 6">
    <name type="scientific">Flammeovirga aprica JL-4</name>
    <dbReference type="NCBI Taxonomy" id="694437"/>
    <lineage>
        <taxon>Bacteria</taxon>
        <taxon>Pseudomonadati</taxon>
        <taxon>Bacteroidota</taxon>
        <taxon>Cytophagia</taxon>
        <taxon>Cytophagales</taxon>
        <taxon>Flammeovirgaceae</taxon>
        <taxon>Flammeovirga</taxon>
    </lineage>
</organism>
<evidence type="ECO:0000256" key="1">
    <source>
        <dbReference type="ARBA" id="ARBA00007358"/>
    </source>
</evidence>
<dbReference type="Pfam" id="PF00465">
    <property type="entry name" value="Fe-ADH"/>
    <property type="match status" value="1"/>
</dbReference>
<dbReference type="InterPro" id="IPR056798">
    <property type="entry name" value="ADH_Fe_C"/>
</dbReference>
<accession>A0A7X9RUE8</accession>
<dbReference type="InterPro" id="IPR018211">
    <property type="entry name" value="ADH_Fe_CS"/>
</dbReference>
<comment type="caution">
    <text evidence="5">The sequence shown here is derived from an EMBL/GenBank/DDBJ whole genome shotgun (WGS) entry which is preliminary data.</text>
</comment>
<dbReference type="Gene3D" id="3.40.50.1970">
    <property type="match status" value="1"/>
</dbReference>